<reference evidence="15" key="3">
    <citation type="submission" date="2025-09" db="UniProtKB">
        <authorList>
            <consortium name="Ensembl"/>
        </authorList>
    </citation>
    <scope>IDENTIFICATION</scope>
</reference>
<gene>
    <name evidence="15" type="primary">LOC115429353</name>
    <name evidence="11" type="synonym">DHX29</name>
</gene>
<organism evidence="15 16">
    <name type="scientific">Sphaeramia orbicularis</name>
    <name type="common">orbiculate cardinalfish</name>
    <dbReference type="NCBI Taxonomy" id="375764"/>
    <lineage>
        <taxon>Eukaryota</taxon>
        <taxon>Metazoa</taxon>
        <taxon>Chordata</taxon>
        <taxon>Craniata</taxon>
        <taxon>Vertebrata</taxon>
        <taxon>Euteleostomi</taxon>
        <taxon>Actinopterygii</taxon>
        <taxon>Neopterygii</taxon>
        <taxon>Teleostei</taxon>
        <taxon>Neoteleostei</taxon>
        <taxon>Acanthomorphata</taxon>
        <taxon>Gobiaria</taxon>
        <taxon>Kurtiformes</taxon>
        <taxon>Apogonoidei</taxon>
        <taxon>Apogonidae</taxon>
        <taxon>Apogoninae</taxon>
        <taxon>Sphaeramia</taxon>
    </lineage>
</organism>
<dbReference type="Pfam" id="PF00271">
    <property type="entry name" value="Helicase_C"/>
    <property type="match status" value="1"/>
</dbReference>
<dbReference type="InterPro" id="IPR011709">
    <property type="entry name" value="DEAD-box_helicase_OB_fold"/>
</dbReference>
<comment type="subunit">
    <text evidence="11">Part of the 43S pre-initiation complex (PIC).</text>
</comment>
<evidence type="ECO:0000256" key="2">
    <source>
        <dbReference type="ARBA" id="ARBA00022490"/>
    </source>
</evidence>
<dbReference type="GO" id="GO:0045948">
    <property type="term" value="P:positive regulation of translational initiation"/>
    <property type="evidence" value="ECO:0007669"/>
    <property type="project" value="UniProtKB-UniRule"/>
</dbReference>
<dbReference type="InterPro" id="IPR034730">
    <property type="entry name" value="DHX29"/>
</dbReference>
<dbReference type="PANTHER" id="PTHR18934">
    <property type="entry name" value="ATP-DEPENDENT RNA HELICASE"/>
    <property type="match status" value="1"/>
</dbReference>
<feature type="region of interest" description="Disordered" evidence="12">
    <location>
        <begin position="492"/>
        <end position="553"/>
    </location>
</feature>
<keyword evidence="16" id="KW-1185">Reference proteome</keyword>
<evidence type="ECO:0000313" key="15">
    <source>
        <dbReference type="Ensembl" id="ENSSORP00005050073.1"/>
    </source>
</evidence>
<comment type="subcellular location">
    <subcellularLocation>
        <location evidence="11">Cytoplasm</location>
    </subcellularLocation>
</comment>
<feature type="compositionally biased region" description="Basic and acidic residues" evidence="12">
    <location>
        <begin position="242"/>
        <end position="252"/>
    </location>
</feature>
<comment type="catalytic activity">
    <reaction evidence="10 11">
        <text>ATP + H2O = ADP + phosphate + H(+)</text>
        <dbReference type="Rhea" id="RHEA:13065"/>
        <dbReference type="ChEBI" id="CHEBI:15377"/>
        <dbReference type="ChEBI" id="CHEBI:15378"/>
        <dbReference type="ChEBI" id="CHEBI:30616"/>
        <dbReference type="ChEBI" id="CHEBI:43474"/>
        <dbReference type="ChEBI" id="CHEBI:456216"/>
        <dbReference type="EC" id="3.6.4.13"/>
    </reaction>
</comment>
<evidence type="ECO:0000256" key="1">
    <source>
        <dbReference type="ARBA" id="ARBA00008792"/>
    </source>
</evidence>
<protein>
    <recommendedName>
        <fullName evidence="11">ATP-dependent RNA helicase DHX29</fullName>
        <ecNumber evidence="11">3.6.4.13</ecNumber>
    </recommendedName>
    <alternativeName>
        <fullName evidence="11">DEAH box protein 29</fullName>
    </alternativeName>
</protein>
<dbReference type="Gene3D" id="1.20.120.1080">
    <property type="match status" value="1"/>
</dbReference>
<keyword evidence="3 11" id="KW-0396">Initiation factor</keyword>
<dbReference type="InterPro" id="IPR001650">
    <property type="entry name" value="Helicase_C-like"/>
</dbReference>
<evidence type="ECO:0000259" key="14">
    <source>
        <dbReference type="PROSITE" id="PS51194"/>
    </source>
</evidence>
<evidence type="ECO:0000256" key="5">
    <source>
        <dbReference type="ARBA" id="ARBA00022801"/>
    </source>
</evidence>
<dbReference type="EC" id="3.6.4.13" evidence="11"/>
<dbReference type="InterPro" id="IPR014001">
    <property type="entry name" value="Helicase_ATP-bd"/>
</dbReference>
<dbReference type="InterPro" id="IPR056890">
    <property type="entry name" value="UBA_DHX29-like"/>
</dbReference>
<feature type="compositionally biased region" description="Basic and acidic residues" evidence="12">
    <location>
        <begin position="536"/>
        <end position="549"/>
    </location>
</feature>
<comment type="function">
    <text evidence="11">ATP-binding RNA helicase involved in translation initiation. Part of the 43S pre-initiation complex that is required for efficient initiation on mRNAs of higher eukaryotes with structured 5'-UTRs by promoting efficient NTPase-dependent 48S complex formation. Specifically binds to the 40S ribosome near the mRNA entrance. Does not possess a processive helicase activity.</text>
</comment>
<dbReference type="GO" id="GO:0005737">
    <property type="term" value="C:cytoplasm"/>
    <property type="evidence" value="ECO:0007669"/>
    <property type="project" value="UniProtKB-SubCell"/>
</dbReference>
<feature type="compositionally biased region" description="Acidic residues" evidence="12">
    <location>
        <begin position="512"/>
        <end position="521"/>
    </location>
</feature>
<dbReference type="SMART" id="SM00487">
    <property type="entry name" value="DEXDc"/>
    <property type="match status" value="1"/>
</dbReference>
<dbReference type="GO" id="GO:0005524">
    <property type="term" value="F:ATP binding"/>
    <property type="evidence" value="ECO:0007669"/>
    <property type="project" value="UniProtKB-UniRule"/>
</dbReference>
<reference evidence="15" key="2">
    <citation type="submission" date="2025-08" db="UniProtKB">
        <authorList>
            <consortium name="Ensembl"/>
        </authorList>
    </citation>
    <scope>IDENTIFICATION</scope>
</reference>
<feature type="region of interest" description="Disordered" evidence="12">
    <location>
        <begin position="228"/>
        <end position="252"/>
    </location>
</feature>
<feature type="compositionally biased region" description="Low complexity" evidence="12">
    <location>
        <begin position="494"/>
        <end position="507"/>
    </location>
</feature>
<feature type="domain" description="Helicase ATP-binding" evidence="13">
    <location>
        <begin position="563"/>
        <end position="736"/>
    </location>
</feature>
<evidence type="ECO:0000259" key="13">
    <source>
        <dbReference type="PROSITE" id="PS51192"/>
    </source>
</evidence>
<dbReference type="PROSITE" id="PS51192">
    <property type="entry name" value="HELICASE_ATP_BIND_1"/>
    <property type="match status" value="1"/>
</dbReference>
<dbReference type="Ensembl" id="ENSSORT00005051277.1">
    <property type="protein sequence ID" value="ENSSORP00005050073.1"/>
    <property type="gene ID" value="ENSSORG00005022720.1"/>
</dbReference>
<dbReference type="Pfam" id="PF24385">
    <property type="entry name" value="DSRM_DHX29"/>
    <property type="match status" value="1"/>
</dbReference>
<dbReference type="CDD" id="cd18791">
    <property type="entry name" value="SF2_C_RHA"/>
    <property type="match status" value="1"/>
</dbReference>
<evidence type="ECO:0000256" key="8">
    <source>
        <dbReference type="ARBA" id="ARBA00022917"/>
    </source>
</evidence>
<dbReference type="FunFam" id="1.20.120.1080:FF:000002">
    <property type="entry name" value="Putative ATP-dependent RNA helicase DHX36"/>
    <property type="match status" value="1"/>
</dbReference>
<keyword evidence="9" id="KW-0175">Coiled coil</keyword>
<evidence type="ECO:0000256" key="12">
    <source>
        <dbReference type="SAM" id="MobiDB-lite"/>
    </source>
</evidence>
<keyword evidence="6 11" id="KW-0347">Helicase</keyword>
<dbReference type="FunFam" id="3.40.50.300:FF:000500">
    <property type="entry name" value="ATP-dependent RNA helicase DHX29"/>
    <property type="match status" value="1"/>
</dbReference>
<dbReference type="InterPro" id="IPR007502">
    <property type="entry name" value="Helicase-assoc_dom"/>
</dbReference>
<dbReference type="InterPro" id="IPR059023">
    <property type="entry name" value="RNA_hel_CTD"/>
</dbReference>
<feature type="domain" description="Helicase C-terminal" evidence="14">
    <location>
        <begin position="829"/>
        <end position="1007"/>
    </location>
</feature>
<dbReference type="SUPFAM" id="SSF52540">
    <property type="entry name" value="P-loop containing nucleoside triphosphate hydrolases"/>
    <property type="match status" value="1"/>
</dbReference>
<keyword evidence="4 11" id="KW-0547">Nucleotide-binding</keyword>
<feature type="compositionally biased region" description="Low complexity" evidence="12">
    <location>
        <begin position="9"/>
        <end position="31"/>
    </location>
</feature>
<dbReference type="InterPro" id="IPR011545">
    <property type="entry name" value="DEAD/DEAH_box_helicase_dom"/>
</dbReference>
<dbReference type="InterPro" id="IPR027417">
    <property type="entry name" value="P-loop_NTPase"/>
</dbReference>
<feature type="compositionally biased region" description="Acidic residues" evidence="12">
    <location>
        <begin position="230"/>
        <end position="241"/>
    </location>
</feature>
<evidence type="ECO:0000256" key="7">
    <source>
        <dbReference type="ARBA" id="ARBA00022840"/>
    </source>
</evidence>
<dbReference type="GO" id="GO:0003743">
    <property type="term" value="F:translation initiation factor activity"/>
    <property type="evidence" value="ECO:0007669"/>
    <property type="project" value="UniProtKB-KW"/>
</dbReference>
<sequence length="1345" mass="151478">MGGKKKKSAAAAAAPVAPAAAAGRTGPSAAGNGVAEEAKKQPASNKSTKAAKENKSKAPKTYSLANTAQVDTGISDKSILKVSIQADLEKKIIKLINDFREENGDKGPISGRLTSKKLLDLYTALQKFNFKREHIEEAMKSSVLYGGDLHSALDWLCLNLKDDELPEGFSQQMQEESQRSRPRFQPPAQQKPVSNSPKAPQNTHKERKMYPYTDEAASVKNWILRYAEQSSDEDDEEEEYEGEKKTVHNPELEEKFDPNDRYLVLTAQLYDTKEMATAAKTKGDKAGQRTAQDRIRIIQQEMKQMESHPMFNPAIKVVDVPQKEKKPPPVSDDKDDLSFNLFEQAEKKPPKNEPKDIRNFDYTARSWTGKSPKQFLIDWVRKNLPKSPPPAFHKVAAGRYWRCRVRVQRPDDVLEVCPTILTEDSMQAQHLGATLALYNLVKGQSVHQLLPPTYRDVWLEWRDNEQQKQEESRTAANKPRDQFISRLLTRLKQQQHQEQGPGPQPLEGQDRAEDEEPEESWENLAGLDIGEGGEEMEGKSDKKGGRKEGPGQLPVFQHRHRVLEALQRHPVVVVAGETGSGKSTQIPQFLLEELLTGGKAPQPCNIVVTQPRRISAMSLACRVSQELGCEDGPGSKSSLCGYQIRMENQSGEWTRLLYCTTGVLLRKLQHDRHLNSLTHIIVDEVHERSVQSDFLLTILKDVVMRRSDLQLILMSATVDCDKFSNYFNRCPIITIPGRTFPVEVFHLEDIVEQTGYVLEKDSEYSQKILEEEEEVSISVTQKGGKTLQHQEVIVRDSSGWDLGPDLDHFSSRTRHVLQYMNPNKINMDLLVDLMDYLDKSPQFAELDGAVLVFLPGLAHIQQLYDLLSSDKRFRDKSRYRIVALHSTLSSKDQAAAFTVPPAGVRKIVLSTNIAETGVTIPDVVFVIDTGKTKENKFHESSQMSSLVETFVSKASALQRQGRAGRVQNGFCFRLYPKFRFDAFMDYSIPEILRVPLEELCLHIMKCQYGSPEEFLSRALDAPQPQSVSNAVNLLRKIGACHPSDHLLTPLGHHLASLPVNVKIGKMLIYGAILGCLEPIATIAAAITEKSPFSTPMNRKEEANLAKSAMALANSDHLTIYNAYLGWKNSQADGQRSEMSYCRKHFLNRTALITIEDVKHELMKMMEQAGFWSFRSSPRFKLHAGTLSKQQISVLNAVLTAGLYDSVARVLCTPSVDVLERVACTVETPQGKAQVHPSSVNRNLQTHGWMLYQEKVKYTKIYLRDTTLISPFPMLLFGGDIDIQHRERLITLDGWIHFQAPVRIGVIFKHLRKLMDSLLEKKLENPRMNLEGKTTQQRGIQMKSVA</sequence>
<evidence type="ECO:0000256" key="6">
    <source>
        <dbReference type="ARBA" id="ARBA00022806"/>
    </source>
</evidence>
<dbReference type="InterPro" id="IPR056328">
    <property type="entry name" value="DSRM_DHX29"/>
</dbReference>
<dbReference type="Pfam" id="PF00270">
    <property type="entry name" value="DEAD"/>
    <property type="match status" value="1"/>
</dbReference>
<evidence type="ECO:0000256" key="9">
    <source>
        <dbReference type="ARBA" id="ARBA00023054"/>
    </source>
</evidence>
<feature type="region of interest" description="Disordered" evidence="12">
    <location>
        <begin position="1"/>
        <end position="60"/>
    </location>
</feature>
<dbReference type="Pfam" id="PF24899">
    <property type="entry name" value="UBA_DHX29"/>
    <property type="match status" value="1"/>
</dbReference>
<dbReference type="Proteomes" id="UP000472271">
    <property type="component" value="Chromosome 12"/>
</dbReference>
<dbReference type="GO" id="GO:0003723">
    <property type="term" value="F:RNA binding"/>
    <property type="evidence" value="ECO:0007669"/>
    <property type="project" value="TreeGrafter"/>
</dbReference>
<dbReference type="SMART" id="SM00490">
    <property type="entry name" value="HELICc"/>
    <property type="match status" value="1"/>
</dbReference>
<comment type="similarity">
    <text evidence="1 11">Belongs to the DEAD box helicase family. DEAH subfamily.</text>
</comment>
<evidence type="ECO:0000256" key="10">
    <source>
        <dbReference type="ARBA" id="ARBA00047984"/>
    </source>
</evidence>
<keyword evidence="8 11" id="KW-0648">Protein biosynthesis</keyword>
<evidence type="ECO:0000313" key="16">
    <source>
        <dbReference type="Proteomes" id="UP000472271"/>
    </source>
</evidence>
<dbReference type="GO" id="GO:0016818">
    <property type="term" value="F:hydrolase activity, acting on acid anhydrides, in phosphorus-containing anhydrides"/>
    <property type="evidence" value="ECO:0007669"/>
    <property type="project" value="UniProtKB-UniRule"/>
</dbReference>
<dbReference type="Pfam" id="PF26026">
    <property type="entry name" value="RNA_hel_CTD"/>
    <property type="match status" value="1"/>
</dbReference>
<dbReference type="Pfam" id="PF07717">
    <property type="entry name" value="OB_NTP_bind"/>
    <property type="match status" value="1"/>
</dbReference>
<evidence type="ECO:0000256" key="4">
    <source>
        <dbReference type="ARBA" id="ARBA00022741"/>
    </source>
</evidence>
<dbReference type="Pfam" id="PF21010">
    <property type="entry name" value="HA2_C"/>
    <property type="match status" value="1"/>
</dbReference>
<reference evidence="15" key="1">
    <citation type="submission" date="2019-06" db="EMBL/GenBank/DDBJ databases">
        <authorList>
            <consortium name="Wellcome Sanger Institute Data Sharing"/>
        </authorList>
    </citation>
    <scope>NUCLEOTIDE SEQUENCE [LARGE SCALE GENOMIC DNA]</scope>
</reference>
<keyword evidence="7 11" id="KW-0067">ATP-binding</keyword>
<dbReference type="SMART" id="SM00847">
    <property type="entry name" value="HA2"/>
    <property type="match status" value="1"/>
</dbReference>
<dbReference type="HAMAP" id="MF_03068">
    <property type="entry name" value="DHX29"/>
    <property type="match status" value="1"/>
</dbReference>
<dbReference type="PANTHER" id="PTHR18934:SF264">
    <property type="entry name" value="ATP-DEPENDENT RNA HELICASE DHX29"/>
    <property type="match status" value="1"/>
</dbReference>
<evidence type="ECO:0000256" key="11">
    <source>
        <dbReference type="HAMAP-Rule" id="MF_03068"/>
    </source>
</evidence>
<evidence type="ECO:0000256" key="3">
    <source>
        <dbReference type="ARBA" id="ARBA00022540"/>
    </source>
</evidence>
<keyword evidence="2 11" id="KW-0963">Cytoplasm</keyword>
<keyword evidence="5 11" id="KW-0378">Hydrolase</keyword>
<feature type="compositionally biased region" description="Polar residues" evidence="12">
    <location>
        <begin position="187"/>
        <end position="202"/>
    </location>
</feature>
<name>A0A673CD85_9TELE</name>
<dbReference type="FunFam" id="3.40.50.300:FF:000325">
    <property type="entry name" value="ATP-dependent RNA helicase DHX29"/>
    <property type="match status" value="1"/>
</dbReference>
<proteinExistence type="inferred from homology"/>
<feature type="region of interest" description="Disordered" evidence="12">
    <location>
        <begin position="169"/>
        <end position="211"/>
    </location>
</feature>
<dbReference type="Gene3D" id="3.40.50.300">
    <property type="entry name" value="P-loop containing nucleotide triphosphate hydrolases"/>
    <property type="match status" value="2"/>
</dbReference>
<dbReference type="PROSITE" id="PS51194">
    <property type="entry name" value="HELICASE_CTER"/>
    <property type="match status" value="1"/>
</dbReference>
<dbReference type="GO" id="GO:0003724">
    <property type="term" value="F:RNA helicase activity"/>
    <property type="evidence" value="ECO:0007669"/>
    <property type="project" value="UniProtKB-UniRule"/>
</dbReference>
<accession>A0A673CD85</accession>